<reference evidence="3 4" key="1">
    <citation type="submission" date="2014-02" db="EMBL/GenBank/DDBJ databases">
        <title>The genome sequence of Colletotrichum nymphaeae SA-01.</title>
        <authorList>
            <person name="Baroncelli R."/>
            <person name="Thon M.R."/>
        </authorList>
    </citation>
    <scope>NUCLEOTIDE SEQUENCE [LARGE SCALE GENOMIC DNA]</scope>
    <source>
        <strain evidence="3 4">SA-01</strain>
    </source>
</reference>
<keyword evidence="2" id="KW-0560">Oxidoreductase</keyword>
<dbReference type="EMBL" id="JEMN01001852">
    <property type="protein sequence ID" value="KXH25606.1"/>
    <property type="molecule type" value="Genomic_DNA"/>
</dbReference>
<dbReference type="GO" id="GO:0016491">
    <property type="term" value="F:oxidoreductase activity"/>
    <property type="evidence" value="ECO:0007669"/>
    <property type="project" value="UniProtKB-KW"/>
</dbReference>
<accession>A0A135RPE6</accession>
<proteinExistence type="inferred from homology"/>
<dbReference type="InterPro" id="IPR002347">
    <property type="entry name" value="SDR_fam"/>
</dbReference>
<name>A0A135RPE6_9PEZI</name>
<evidence type="ECO:0000313" key="4">
    <source>
        <dbReference type="Proteomes" id="UP000070054"/>
    </source>
</evidence>
<dbReference type="Pfam" id="PF00106">
    <property type="entry name" value="adh_short"/>
    <property type="match status" value="1"/>
</dbReference>
<evidence type="ECO:0000256" key="2">
    <source>
        <dbReference type="ARBA" id="ARBA00023002"/>
    </source>
</evidence>
<dbReference type="OrthoDB" id="191139at2759"/>
<evidence type="ECO:0000313" key="3">
    <source>
        <dbReference type="EMBL" id="KXH25606.1"/>
    </source>
</evidence>
<dbReference type="Gene3D" id="3.40.50.720">
    <property type="entry name" value="NAD(P)-binding Rossmann-like Domain"/>
    <property type="match status" value="1"/>
</dbReference>
<comment type="caution">
    <text evidence="3">The sequence shown here is derived from an EMBL/GenBank/DDBJ whole genome shotgun (WGS) entry which is preliminary data.</text>
</comment>
<dbReference type="PANTHER" id="PTHR24320">
    <property type="entry name" value="RETINOL DEHYDROGENASE"/>
    <property type="match status" value="1"/>
</dbReference>
<protein>
    <submittedName>
        <fullName evidence="3">Oxidoreductase</fullName>
    </submittedName>
</protein>
<evidence type="ECO:0000256" key="1">
    <source>
        <dbReference type="ARBA" id="ARBA00006484"/>
    </source>
</evidence>
<dbReference type="AlphaFoldDB" id="A0A135RPE6"/>
<comment type="similarity">
    <text evidence="1">Belongs to the short-chain dehydrogenases/reductases (SDR) family.</text>
</comment>
<dbReference type="PANTHER" id="PTHR24320:SF272">
    <property type="entry name" value="NAD(P)-BINDING ROSSMANN-FOLD SUPERFAMILY PROTEIN"/>
    <property type="match status" value="1"/>
</dbReference>
<dbReference type="PRINTS" id="PR00081">
    <property type="entry name" value="GDHRDH"/>
</dbReference>
<keyword evidence="4" id="KW-1185">Reference proteome</keyword>
<sequence>MSSKYATSHISPEGPGDARPTALQIIKDEGVEDKLSDKVVLITGCSSGLGVETARALLVTGATLYLAVRNPDKAKAALGDMSQNDRVHLLTLDLNNLASVRACAADFATKSKTLNILINNAGVMATPKGKTANGFETQFGTNYVAHFLFFQLLKPVLLASSTPDVPSRLVNVSSSLHRACEVQFDNFNWIGNYDPWKAYGQSKTALVWMANEVERRYGSQHLHAFSLHPGGILSGLQQHVPDELKEAWGRNEALAKHWKSAEQGAATTVWAAVSKDLEGRGGKYLEDCQIIGAWDPATGDVGSGYATWAYDQEKAERLWSLGLKLVGPPDAEEGHPSDCLEML</sequence>
<dbReference type="InterPro" id="IPR036291">
    <property type="entry name" value="NAD(P)-bd_dom_sf"/>
</dbReference>
<dbReference type="SUPFAM" id="SSF51735">
    <property type="entry name" value="NAD(P)-binding Rossmann-fold domains"/>
    <property type="match status" value="1"/>
</dbReference>
<gene>
    <name evidence="3" type="ORF">CNYM01_00387</name>
</gene>
<dbReference type="Proteomes" id="UP000070054">
    <property type="component" value="Unassembled WGS sequence"/>
</dbReference>
<dbReference type="CDD" id="cd05327">
    <property type="entry name" value="retinol-DH_like_SDR_c_like"/>
    <property type="match status" value="1"/>
</dbReference>
<organism evidence="3 4">
    <name type="scientific">Colletotrichum nymphaeae SA-01</name>
    <dbReference type="NCBI Taxonomy" id="1460502"/>
    <lineage>
        <taxon>Eukaryota</taxon>
        <taxon>Fungi</taxon>
        <taxon>Dikarya</taxon>
        <taxon>Ascomycota</taxon>
        <taxon>Pezizomycotina</taxon>
        <taxon>Sordariomycetes</taxon>
        <taxon>Hypocreomycetidae</taxon>
        <taxon>Glomerellales</taxon>
        <taxon>Glomerellaceae</taxon>
        <taxon>Colletotrichum</taxon>
        <taxon>Colletotrichum acutatum species complex</taxon>
    </lineage>
</organism>